<gene>
    <name evidence="2" type="ORF">GCM10007350_09250</name>
</gene>
<dbReference type="Proteomes" id="UP000604737">
    <property type="component" value="Unassembled WGS sequence"/>
</dbReference>
<dbReference type="SMART" id="SM00347">
    <property type="entry name" value="HTH_MARR"/>
    <property type="match status" value="1"/>
</dbReference>
<dbReference type="InterPro" id="IPR039422">
    <property type="entry name" value="MarR/SlyA-like"/>
</dbReference>
<dbReference type="PROSITE" id="PS50995">
    <property type="entry name" value="HTH_MARR_2"/>
    <property type="match status" value="1"/>
</dbReference>
<dbReference type="InterPro" id="IPR036388">
    <property type="entry name" value="WH-like_DNA-bd_sf"/>
</dbReference>
<dbReference type="SUPFAM" id="SSF46785">
    <property type="entry name" value="Winged helix' DNA-binding domain"/>
    <property type="match status" value="1"/>
</dbReference>
<dbReference type="PANTHER" id="PTHR33164:SF44">
    <property type="entry name" value="TRANSCRIPTIONAL REGULATORY PROTEIN"/>
    <property type="match status" value="1"/>
</dbReference>
<reference evidence="3" key="1">
    <citation type="journal article" date="2019" name="Int. J. Syst. Evol. Microbiol.">
        <title>The Global Catalogue of Microorganisms (GCM) 10K type strain sequencing project: providing services to taxonomists for standard genome sequencing and annotation.</title>
        <authorList>
            <consortium name="The Broad Institute Genomics Platform"/>
            <consortium name="The Broad Institute Genome Sequencing Center for Infectious Disease"/>
            <person name="Wu L."/>
            <person name="Ma J."/>
        </authorList>
    </citation>
    <scope>NUCLEOTIDE SEQUENCE [LARGE SCALE GENOMIC DNA]</scope>
    <source>
        <strain evidence="3">KCTC 23701</strain>
    </source>
</reference>
<organism evidence="2 3">
    <name type="scientific">Jeongeupia chitinilytica</name>
    <dbReference type="NCBI Taxonomy" id="1041641"/>
    <lineage>
        <taxon>Bacteria</taxon>
        <taxon>Pseudomonadati</taxon>
        <taxon>Pseudomonadota</taxon>
        <taxon>Betaproteobacteria</taxon>
        <taxon>Neisseriales</taxon>
        <taxon>Chitinibacteraceae</taxon>
        <taxon>Jeongeupia</taxon>
    </lineage>
</organism>
<evidence type="ECO:0000313" key="3">
    <source>
        <dbReference type="Proteomes" id="UP000604737"/>
    </source>
</evidence>
<dbReference type="Gene3D" id="1.10.10.10">
    <property type="entry name" value="Winged helix-like DNA-binding domain superfamily/Winged helix DNA-binding domain"/>
    <property type="match status" value="1"/>
</dbReference>
<protein>
    <submittedName>
        <fullName evidence="2">Transcriptional regulator</fullName>
    </submittedName>
</protein>
<name>A0ABQ3GWP5_9NEIS</name>
<accession>A0ABQ3GWP5</accession>
<comment type="caution">
    <text evidence="2">The sequence shown here is derived from an EMBL/GenBank/DDBJ whole genome shotgun (WGS) entry which is preliminary data.</text>
</comment>
<evidence type="ECO:0000259" key="1">
    <source>
        <dbReference type="PROSITE" id="PS50995"/>
    </source>
</evidence>
<evidence type="ECO:0000313" key="2">
    <source>
        <dbReference type="EMBL" id="GHD58815.1"/>
    </source>
</evidence>
<dbReference type="PANTHER" id="PTHR33164">
    <property type="entry name" value="TRANSCRIPTIONAL REGULATOR, MARR FAMILY"/>
    <property type="match status" value="1"/>
</dbReference>
<dbReference type="InterPro" id="IPR000835">
    <property type="entry name" value="HTH_MarR-typ"/>
</dbReference>
<proteinExistence type="predicted"/>
<keyword evidence="3" id="KW-1185">Reference proteome</keyword>
<dbReference type="EMBL" id="BMYO01000002">
    <property type="protein sequence ID" value="GHD58815.1"/>
    <property type="molecule type" value="Genomic_DNA"/>
</dbReference>
<feature type="domain" description="HTH marR-type" evidence="1">
    <location>
        <begin position="24"/>
        <end position="156"/>
    </location>
</feature>
<sequence length="162" mass="17865">MDSILPRSSERVNMTGTPITETQLNSAWELMFYGFRALTAPPDSLLAARGWSRVHHRILYFVARTPGQTVGELLQRLGVTKQALNAPLKALQQAGLVTVSVCNDDRRARRLHLSPAGQALEASLTGVQRELLTKVFERAGEAAFDGWCQVMDELAACESRQS</sequence>
<dbReference type="Pfam" id="PF12802">
    <property type="entry name" value="MarR_2"/>
    <property type="match status" value="1"/>
</dbReference>
<dbReference type="InterPro" id="IPR036390">
    <property type="entry name" value="WH_DNA-bd_sf"/>
</dbReference>